<sequence>MSVSVEGTYQPYQPVICRRVSDFDWVADALDSGVPWVHSSGVVVDEVEATRAVCRLPDRPELHNHVGGPHAAMIFGLAETASGAVGLAAFGATAERAVPLVVTSTIHYRALARGPLTAEAVLARPAAEVLAELDAGTRPEFTVDVTVRDGQGKDCATVTVVWTLKPVRDRASAPQGD</sequence>
<dbReference type="HOGENOM" id="CLU_129851_0_0_11"/>
<dbReference type="CDD" id="cd03443">
    <property type="entry name" value="PaaI_thioesterase"/>
    <property type="match status" value="1"/>
</dbReference>
<dbReference type="Pfam" id="PF14539">
    <property type="entry name" value="DUF4442"/>
    <property type="match status" value="1"/>
</dbReference>
<dbReference type="eggNOG" id="COG2050">
    <property type="taxonomic scope" value="Bacteria"/>
</dbReference>
<dbReference type="EMBL" id="CP002593">
    <property type="protein sequence ID" value="AEA22410.1"/>
    <property type="molecule type" value="Genomic_DNA"/>
</dbReference>
<dbReference type="OrthoDB" id="196313at2"/>
<name>F4CIL3_PSEUX</name>
<reference evidence="1 2" key="1">
    <citation type="journal article" date="2011" name="J. Bacteriol.">
        <title>Genome sequence of the 1,4-dioxane-degrading Pseudonocardia dioxanivorans strain CB1190.</title>
        <authorList>
            <person name="Sales C.M."/>
            <person name="Mahendra S."/>
            <person name="Grostern A."/>
            <person name="Parales R.E."/>
            <person name="Goodwin L.A."/>
            <person name="Woyke T."/>
            <person name="Nolan M."/>
            <person name="Lapidus A."/>
            <person name="Chertkov O."/>
            <person name="Ovchinnikova G."/>
            <person name="Sczyrba A."/>
            <person name="Alvarez-Cohen L."/>
        </authorList>
    </citation>
    <scope>NUCLEOTIDE SEQUENCE [LARGE SCALE GENOMIC DNA]</scope>
    <source>
        <strain evidence="2">ATCC 55486 / DSM 44775 / JCM 13855 / CB1190</strain>
    </source>
</reference>
<dbReference type="STRING" id="675635.Psed_0134"/>
<accession>F4CIL3</accession>
<gene>
    <name evidence="1" type="ordered locus">Psed_0134</name>
</gene>
<dbReference type="InterPro" id="IPR029069">
    <property type="entry name" value="HotDog_dom_sf"/>
</dbReference>
<evidence type="ECO:0000313" key="1">
    <source>
        <dbReference type="EMBL" id="AEA22410.1"/>
    </source>
</evidence>
<evidence type="ECO:0008006" key="3">
    <source>
        <dbReference type="Google" id="ProtNLM"/>
    </source>
</evidence>
<dbReference type="Gene3D" id="3.10.129.10">
    <property type="entry name" value="Hotdog Thioesterase"/>
    <property type="match status" value="1"/>
</dbReference>
<organism evidence="1 2">
    <name type="scientific">Pseudonocardia dioxanivorans (strain ATCC 55486 / DSM 44775 / JCM 13855 / CB1190)</name>
    <dbReference type="NCBI Taxonomy" id="675635"/>
    <lineage>
        <taxon>Bacteria</taxon>
        <taxon>Bacillati</taxon>
        <taxon>Actinomycetota</taxon>
        <taxon>Actinomycetes</taxon>
        <taxon>Pseudonocardiales</taxon>
        <taxon>Pseudonocardiaceae</taxon>
        <taxon>Pseudonocardia</taxon>
    </lineage>
</organism>
<protein>
    <recommendedName>
        <fullName evidence="3">Phenylacetic acid degradation-related protein</fullName>
    </recommendedName>
</protein>
<dbReference type="InterPro" id="IPR027961">
    <property type="entry name" value="DUF4442"/>
</dbReference>
<dbReference type="KEGG" id="pdx:Psed_0134"/>
<dbReference type="Proteomes" id="UP000007809">
    <property type="component" value="Chromosome"/>
</dbReference>
<dbReference type="SUPFAM" id="SSF54637">
    <property type="entry name" value="Thioesterase/thiol ester dehydrase-isomerase"/>
    <property type="match status" value="1"/>
</dbReference>
<keyword evidence="2" id="KW-1185">Reference proteome</keyword>
<dbReference type="AlphaFoldDB" id="F4CIL3"/>
<evidence type="ECO:0000313" key="2">
    <source>
        <dbReference type="Proteomes" id="UP000007809"/>
    </source>
</evidence>
<proteinExistence type="predicted"/>